<dbReference type="RefSeq" id="WP_153534003.1">
    <property type="nucleotide sequence ID" value="NZ_WEGH01000002.1"/>
</dbReference>
<protein>
    <recommendedName>
        <fullName evidence="2">histidine kinase</fullName>
        <ecNumber evidence="2">2.7.13.3</ecNumber>
    </recommendedName>
</protein>
<keyword evidence="5" id="KW-0547">Nucleotide-binding</keyword>
<dbReference type="AlphaFoldDB" id="A0A7K0BX50"/>
<evidence type="ECO:0000313" key="13">
    <source>
        <dbReference type="Proteomes" id="UP000487268"/>
    </source>
</evidence>
<name>A0A7K0BX50_9ACTN</name>
<evidence type="ECO:0000256" key="2">
    <source>
        <dbReference type="ARBA" id="ARBA00012438"/>
    </source>
</evidence>
<dbReference type="InterPro" id="IPR050482">
    <property type="entry name" value="Sensor_HK_TwoCompSys"/>
</dbReference>
<dbReference type="InterPro" id="IPR011712">
    <property type="entry name" value="Sig_transdc_His_kin_sub3_dim/P"/>
</dbReference>
<keyword evidence="4" id="KW-0808">Transferase</keyword>
<accession>A0A7K0BX50</accession>
<evidence type="ECO:0000313" key="12">
    <source>
        <dbReference type="EMBL" id="MQY05763.1"/>
    </source>
</evidence>
<gene>
    <name evidence="12" type="ORF">ACRB68_38400</name>
</gene>
<feature type="transmembrane region" description="Helical" evidence="9">
    <location>
        <begin position="20"/>
        <end position="41"/>
    </location>
</feature>
<dbReference type="PANTHER" id="PTHR24421">
    <property type="entry name" value="NITRATE/NITRITE SENSOR PROTEIN NARX-RELATED"/>
    <property type="match status" value="1"/>
</dbReference>
<dbReference type="Gene3D" id="3.30.565.10">
    <property type="entry name" value="Histidine kinase-like ATPase, C-terminal domain"/>
    <property type="match status" value="1"/>
</dbReference>
<dbReference type="Gene3D" id="1.20.5.1930">
    <property type="match status" value="1"/>
</dbReference>
<evidence type="ECO:0000259" key="11">
    <source>
        <dbReference type="Pfam" id="PF07730"/>
    </source>
</evidence>
<comment type="catalytic activity">
    <reaction evidence="1">
        <text>ATP + protein L-histidine = ADP + protein N-phospho-L-histidine.</text>
        <dbReference type="EC" id="2.7.13.3"/>
    </reaction>
</comment>
<evidence type="ECO:0000256" key="7">
    <source>
        <dbReference type="ARBA" id="ARBA00022840"/>
    </source>
</evidence>
<feature type="transmembrane region" description="Helical" evidence="9">
    <location>
        <begin position="160"/>
        <end position="179"/>
    </location>
</feature>
<evidence type="ECO:0000256" key="5">
    <source>
        <dbReference type="ARBA" id="ARBA00022741"/>
    </source>
</evidence>
<dbReference type="OrthoDB" id="5241729at2"/>
<dbReference type="Pfam" id="PF02518">
    <property type="entry name" value="HATPase_c"/>
    <property type="match status" value="1"/>
</dbReference>
<evidence type="ECO:0000256" key="3">
    <source>
        <dbReference type="ARBA" id="ARBA00022553"/>
    </source>
</evidence>
<evidence type="ECO:0000256" key="1">
    <source>
        <dbReference type="ARBA" id="ARBA00000085"/>
    </source>
</evidence>
<dbReference type="InterPro" id="IPR036890">
    <property type="entry name" value="HATPase_C_sf"/>
</dbReference>
<evidence type="ECO:0000256" key="9">
    <source>
        <dbReference type="SAM" id="Phobius"/>
    </source>
</evidence>
<dbReference type="GO" id="GO:0016020">
    <property type="term" value="C:membrane"/>
    <property type="evidence" value="ECO:0007669"/>
    <property type="project" value="InterPro"/>
</dbReference>
<keyword evidence="7" id="KW-0067">ATP-binding</keyword>
<dbReference type="Pfam" id="PF07730">
    <property type="entry name" value="HisKA_3"/>
    <property type="match status" value="1"/>
</dbReference>
<dbReference type="GO" id="GO:0005524">
    <property type="term" value="F:ATP binding"/>
    <property type="evidence" value="ECO:0007669"/>
    <property type="project" value="UniProtKB-KW"/>
</dbReference>
<feature type="domain" description="Histidine kinase/HSP90-like ATPase" evidence="10">
    <location>
        <begin position="319"/>
        <end position="403"/>
    </location>
</feature>
<dbReference type="EMBL" id="WEGH01000002">
    <property type="protein sequence ID" value="MQY05763.1"/>
    <property type="molecule type" value="Genomic_DNA"/>
</dbReference>
<keyword evidence="8" id="KW-0902">Two-component regulatory system</keyword>
<dbReference type="SUPFAM" id="SSF55874">
    <property type="entry name" value="ATPase domain of HSP90 chaperone/DNA topoisomerase II/histidine kinase"/>
    <property type="match status" value="1"/>
</dbReference>
<reference evidence="12 13" key="1">
    <citation type="submission" date="2019-10" db="EMBL/GenBank/DDBJ databases">
        <title>Actinomadura rubteroloni sp. nov. and Actinomadura macrotermitis sp. nov., isolated from the gut of fungus growing-termite Macrotermes natalensis.</title>
        <authorList>
            <person name="Benndorf R."/>
            <person name="Martin K."/>
            <person name="Kuefner M."/>
            <person name="De Beer W."/>
            <person name="Kaster A.-K."/>
            <person name="Vollmers J."/>
            <person name="Poulsen M."/>
            <person name="Beemelmanns C."/>
        </authorList>
    </citation>
    <scope>NUCLEOTIDE SEQUENCE [LARGE SCALE GENOMIC DNA]</scope>
    <source>
        <strain evidence="12 13">RB68</strain>
    </source>
</reference>
<dbReference type="GO" id="GO:0000155">
    <property type="term" value="F:phosphorelay sensor kinase activity"/>
    <property type="evidence" value="ECO:0007669"/>
    <property type="project" value="InterPro"/>
</dbReference>
<keyword evidence="3" id="KW-0597">Phosphoprotein</keyword>
<keyword evidence="6" id="KW-0418">Kinase</keyword>
<keyword evidence="9" id="KW-0812">Transmembrane</keyword>
<keyword evidence="9" id="KW-0472">Membrane</keyword>
<feature type="transmembrane region" description="Helical" evidence="9">
    <location>
        <begin position="47"/>
        <end position="65"/>
    </location>
</feature>
<evidence type="ECO:0000256" key="8">
    <source>
        <dbReference type="ARBA" id="ARBA00023012"/>
    </source>
</evidence>
<keyword evidence="9" id="KW-1133">Transmembrane helix</keyword>
<dbReference type="GO" id="GO:0046983">
    <property type="term" value="F:protein dimerization activity"/>
    <property type="evidence" value="ECO:0007669"/>
    <property type="project" value="InterPro"/>
</dbReference>
<proteinExistence type="predicted"/>
<dbReference type="PANTHER" id="PTHR24421:SF10">
    <property type="entry name" value="NITRATE_NITRITE SENSOR PROTEIN NARQ"/>
    <property type="match status" value="1"/>
</dbReference>
<dbReference type="Proteomes" id="UP000487268">
    <property type="component" value="Unassembled WGS sequence"/>
</dbReference>
<evidence type="ECO:0000256" key="6">
    <source>
        <dbReference type="ARBA" id="ARBA00022777"/>
    </source>
</evidence>
<dbReference type="CDD" id="cd16917">
    <property type="entry name" value="HATPase_UhpB-NarQ-NarX-like"/>
    <property type="match status" value="1"/>
</dbReference>
<dbReference type="InterPro" id="IPR003594">
    <property type="entry name" value="HATPase_dom"/>
</dbReference>
<feature type="transmembrane region" description="Helical" evidence="9">
    <location>
        <begin position="134"/>
        <end position="154"/>
    </location>
</feature>
<feature type="domain" description="Signal transduction histidine kinase subgroup 3 dimerisation and phosphoacceptor" evidence="11">
    <location>
        <begin position="218"/>
        <end position="281"/>
    </location>
</feature>
<sequence>MRQAGAWAARVGVGFVRSCVVAGVTLLIPAVWAVAVAWAIWWNAANPWSWVGPFVLVCAGTLGLSRPVCRAVRFLVARWTGTVIPAGYREPGPLVQLSTGYWWNGFSYERTRRDAAMDQKWRIRWNDPANWRDLRFVLVAPIVVCVPVAGVVMAVAVRGIGLLGLVVAVAAAPFAWRLLEPVAVRFLRPSSAMAMEGRVAELAAQRAGLTVAQAAEIRRIERDLHDGAQARLVALGISLATAEKLMETDPGQARALLRDARGGAAASLAELRDLVQGISPPILTERGLVDAVRLLALDLPLDVAVDAEVRLCLDAPVESALYFGVAELLTNAVRHAQASRARVSLAQDGTGIVVEVQDDGRGGAGDRDGGGLAGLRERLAVFDGTLEITSPPGGPTRARMAVPCASL</sequence>
<evidence type="ECO:0000259" key="10">
    <source>
        <dbReference type="Pfam" id="PF02518"/>
    </source>
</evidence>
<keyword evidence="13" id="KW-1185">Reference proteome</keyword>
<evidence type="ECO:0000256" key="4">
    <source>
        <dbReference type="ARBA" id="ARBA00022679"/>
    </source>
</evidence>
<organism evidence="12 13">
    <name type="scientific">Actinomadura macrotermitis</name>
    <dbReference type="NCBI Taxonomy" id="2585200"/>
    <lineage>
        <taxon>Bacteria</taxon>
        <taxon>Bacillati</taxon>
        <taxon>Actinomycetota</taxon>
        <taxon>Actinomycetes</taxon>
        <taxon>Streptosporangiales</taxon>
        <taxon>Thermomonosporaceae</taxon>
        <taxon>Actinomadura</taxon>
    </lineage>
</organism>
<dbReference type="EC" id="2.7.13.3" evidence="2"/>
<comment type="caution">
    <text evidence="12">The sequence shown here is derived from an EMBL/GenBank/DDBJ whole genome shotgun (WGS) entry which is preliminary data.</text>
</comment>